<protein>
    <submittedName>
        <fullName evidence="1">Uncharacterized protein</fullName>
    </submittedName>
</protein>
<gene>
    <name evidence="1" type="ORF">K443DRAFT_655251</name>
</gene>
<accession>A0A0C9YEE3</accession>
<dbReference type="Proteomes" id="UP000054477">
    <property type="component" value="Unassembled WGS sequence"/>
</dbReference>
<evidence type="ECO:0000313" key="2">
    <source>
        <dbReference type="Proteomes" id="UP000054477"/>
    </source>
</evidence>
<dbReference type="EMBL" id="KN838540">
    <property type="protein sequence ID" value="KIK08817.1"/>
    <property type="molecule type" value="Genomic_DNA"/>
</dbReference>
<evidence type="ECO:0000313" key="1">
    <source>
        <dbReference type="EMBL" id="KIK08817.1"/>
    </source>
</evidence>
<dbReference type="AlphaFoldDB" id="A0A0C9YEE3"/>
<reference evidence="2" key="2">
    <citation type="submission" date="2015-01" db="EMBL/GenBank/DDBJ databases">
        <title>Evolutionary Origins and Diversification of the Mycorrhizal Mutualists.</title>
        <authorList>
            <consortium name="DOE Joint Genome Institute"/>
            <consortium name="Mycorrhizal Genomics Consortium"/>
            <person name="Kohler A."/>
            <person name="Kuo A."/>
            <person name="Nagy L.G."/>
            <person name="Floudas D."/>
            <person name="Copeland A."/>
            <person name="Barry K.W."/>
            <person name="Cichocki N."/>
            <person name="Veneault-Fourrey C."/>
            <person name="LaButti K."/>
            <person name="Lindquist E.A."/>
            <person name="Lipzen A."/>
            <person name="Lundell T."/>
            <person name="Morin E."/>
            <person name="Murat C."/>
            <person name="Riley R."/>
            <person name="Ohm R."/>
            <person name="Sun H."/>
            <person name="Tunlid A."/>
            <person name="Henrissat B."/>
            <person name="Grigoriev I.V."/>
            <person name="Hibbett D.S."/>
            <person name="Martin F."/>
        </authorList>
    </citation>
    <scope>NUCLEOTIDE SEQUENCE [LARGE SCALE GENOMIC DNA]</scope>
    <source>
        <strain evidence="2">LaAM-08-1</strain>
    </source>
</reference>
<name>A0A0C9YEE3_9AGAR</name>
<dbReference type="HOGENOM" id="CLU_2758170_0_0_1"/>
<sequence length="70" mass="7870">MTHHPTCGNPYIVRAASTSHYHQCYPPPTPSTSFRHTWYFTLDGVVTFTHLASHLKCSILQPVTTTNPSK</sequence>
<keyword evidence="2" id="KW-1185">Reference proteome</keyword>
<proteinExistence type="predicted"/>
<organism evidence="1 2">
    <name type="scientific">Laccaria amethystina LaAM-08-1</name>
    <dbReference type="NCBI Taxonomy" id="1095629"/>
    <lineage>
        <taxon>Eukaryota</taxon>
        <taxon>Fungi</taxon>
        <taxon>Dikarya</taxon>
        <taxon>Basidiomycota</taxon>
        <taxon>Agaricomycotina</taxon>
        <taxon>Agaricomycetes</taxon>
        <taxon>Agaricomycetidae</taxon>
        <taxon>Agaricales</taxon>
        <taxon>Agaricineae</taxon>
        <taxon>Hydnangiaceae</taxon>
        <taxon>Laccaria</taxon>
    </lineage>
</organism>
<reference evidence="1 2" key="1">
    <citation type="submission" date="2014-04" db="EMBL/GenBank/DDBJ databases">
        <authorList>
            <consortium name="DOE Joint Genome Institute"/>
            <person name="Kuo A."/>
            <person name="Kohler A."/>
            <person name="Nagy L.G."/>
            <person name="Floudas D."/>
            <person name="Copeland A."/>
            <person name="Barry K.W."/>
            <person name="Cichocki N."/>
            <person name="Veneault-Fourrey C."/>
            <person name="LaButti K."/>
            <person name="Lindquist E.A."/>
            <person name="Lipzen A."/>
            <person name="Lundell T."/>
            <person name="Morin E."/>
            <person name="Murat C."/>
            <person name="Sun H."/>
            <person name="Tunlid A."/>
            <person name="Henrissat B."/>
            <person name="Grigoriev I.V."/>
            <person name="Hibbett D.S."/>
            <person name="Martin F."/>
            <person name="Nordberg H.P."/>
            <person name="Cantor M.N."/>
            <person name="Hua S.X."/>
        </authorList>
    </citation>
    <scope>NUCLEOTIDE SEQUENCE [LARGE SCALE GENOMIC DNA]</scope>
    <source>
        <strain evidence="1 2">LaAM-08-1</strain>
    </source>
</reference>